<name>A0AAV1B5C2_VICFA</name>
<reference evidence="2 3" key="1">
    <citation type="submission" date="2023-01" db="EMBL/GenBank/DDBJ databases">
        <authorList>
            <person name="Kreplak J."/>
        </authorList>
    </citation>
    <scope>NUCLEOTIDE SEQUENCE [LARGE SCALE GENOMIC DNA]</scope>
</reference>
<evidence type="ECO:0000313" key="2">
    <source>
        <dbReference type="EMBL" id="CAI8616530.1"/>
    </source>
</evidence>
<keyword evidence="3" id="KW-1185">Reference proteome</keyword>
<sequence length="203" mass="22943">MEVFSGGGWGGFVLKEKLRLIKGRLRWWHQQHSQNLERKISQVNERIKSLDVKVEQLTLEEGGEVELHDLSVELLSLSKLNSSIQWQKSRVNWLREGDAKSKSFHGVMASRRRSNAIIALAMNNHIVEGVAPIKEAIFQHFLSHFRATVGNHPKIDNLAFKSLSVEAGADLVKQFQLEELKQAVWDCDSYKSPGPDGLNFGTS</sequence>
<organism evidence="2 3">
    <name type="scientific">Vicia faba</name>
    <name type="common">Broad bean</name>
    <name type="synonym">Faba vulgaris</name>
    <dbReference type="NCBI Taxonomy" id="3906"/>
    <lineage>
        <taxon>Eukaryota</taxon>
        <taxon>Viridiplantae</taxon>
        <taxon>Streptophyta</taxon>
        <taxon>Embryophyta</taxon>
        <taxon>Tracheophyta</taxon>
        <taxon>Spermatophyta</taxon>
        <taxon>Magnoliopsida</taxon>
        <taxon>eudicotyledons</taxon>
        <taxon>Gunneridae</taxon>
        <taxon>Pentapetalae</taxon>
        <taxon>rosids</taxon>
        <taxon>fabids</taxon>
        <taxon>Fabales</taxon>
        <taxon>Fabaceae</taxon>
        <taxon>Papilionoideae</taxon>
        <taxon>50 kb inversion clade</taxon>
        <taxon>NPAAA clade</taxon>
        <taxon>Hologalegina</taxon>
        <taxon>IRL clade</taxon>
        <taxon>Fabeae</taxon>
        <taxon>Vicia</taxon>
    </lineage>
</organism>
<keyword evidence="1" id="KW-0175">Coiled coil</keyword>
<accession>A0AAV1B5C2</accession>
<dbReference type="Proteomes" id="UP001157006">
    <property type="component" value="Chromosome 6"/>
</dbReference>
<feature type="coiled-coil region" evidence="1">
    <location>
        <begin position="33"/>
        <end position="60"/>
    </location>
</feature>
<proteinExistence type="predicted"/>
<evidence type="ECO:0008006" key="4">
    <source>
        <dbReference type="Google" id="ProtNLM"/>
    </source>
</evidence>
<evidence type="ECO:0000313" key="3">
    <source>
        <dbReference type="Proteomes" id="UP001157006"/>
    </source>
</evidence>
<dbReference type="AlphaFoldDB" id="A0AAV1B5C2"/>
<protein>
    <recommendedName>
        <fullName evidence="4">Cysteine-rich receptor-like protein kinase</fullName>
    </recommendedName>
</protein>
<gene>
    <name evidence="2" type="ORF">VFH_VI033520</name>
</gene>
<dbReference type="EMBL" id="OX451741">
    <property type="protein sequence ID" value="CAI8616530.1"/>
    <property type="molecule type" value="Genomic_DNA"/>
</dbReference>
<evidence type="ECO:0000256" key="1">
    <source>
        <dbReference type="SAM" id="Coils"/>
    </source>
</evidence>